<comment type="caution">
    <text evidence="2">The sequence shown here is derived from an EMBL/GenBank/DDBJ whole genome shotgun (WGS) entry which is preliminary data.</text>
</comment>
<feature type="region of interest" description="Disordered" evidence="1">
    <location>
        <begin position="119"/>
        <end position="141"/>
    </location>
</feature>
<evidence type="ECO:0000313" key="3">
    <source>
        <dbReference type="Proteomes" id="UP000230233"/>
    </source>
</evidence>
<dbReference type="Proteomes" id="UP000230233">
    <property type="component" value="Unassembled WGS sequence"/>
</dbReference>
<sequence length="141" mass="16191">MAKRASTESVAQIIDEAKRMAVTFQMKEFTDRAARELKKPTRQLKCKFCFDGHHTSECQNIPQAEKMAIAIQKKLCLTCHSPAFHLPVNCRGLRQNHLLCQGKICGKNREYHHNSICNKKEHTTNPQTMSKIPEVDDIQQE</sequence>
<name>A0A2G5SFQ8_9PELO</name>
<evidence type="ECO:0000256" key="1">
    <source>
        <dbReference type="SAM" id="MobiDB-lite"/>
    </source>
</evidence>
<evidence type="ECO:0000313" key="2">
    <source>
        <dbReference type="EMBL" id="PIC13706.1"/>
    </source>
</evidence>
<keyword evidence="3" id="KW-1185">Reference proteome</keyword>
<reference evidence="3" key="1">
    <citation type="submission" date="2017-10" db="EMBL/GenBank/DDBJ databases">
        <title>Rapid genome shrinkage in a self-fertile nematode reveals novel sperm competition proteins.</title>
        <authorList>
            <person name="Yin D."/>
            <person name="Schwarz E.M."/>
            <person name="Thomas C.G."/>
            <person name="Felde R.L."/>
            <person name="Korf I.F."/>
            <person name="Cutter A.D."/>
            <person name="Schartner C.M."/>
            <person name="Ralston E.J."/>
            <person name="Meyer B.J."/>
            <person name="Haag E.S."/>
        </authorList>
    </citation>
    <scope>NUCLEOTIDE SEQUENCE [LARGE SCALE GENOMIC DNA]</scope>
    <source>
        <strain evidence="3">JU1422</strain>
    </source>
</reference>
<organism evidence="2 3">
    <name type="scientific">Caenorhabditis nigoni</name>
    <dbReference type="NCBI Taxonomy" id="1611254"/>
    <lineage>
        <taxon>Eukaryota</taxon>
        <taxon>Metazoa</taxon>
        <taxon>Ecdysozoa</taxon>
        <taxon>Nematoda</taxon>
        <taxon>Chromadorea</taxon>
        <taxon>Rhabditida</taxon>
        <taxon>Rhabditina</taxon>
        <taxon>Rhabditomorpha</taxon>
        <taxon>Rhabditoidea</taxon>
        <taxon>Rhabditidae</taxon>
        <taxon>Peloderinae</taxon>
        <taxon>Caenorhabditis</taxon>
    </lineage>
</organism>
<dbReference type="EMBL" id="PDUG01000011">
    <property type="protein sequence ID" value="PIC13706.1"/>
    <property type="molecule type" value="Genomic_DNA"/>
</dbReference>
<gene>
    <name evidence="2" type="ORF">B9Z55_027569</name>
</gene>
<dbReference type="AlphaFoldDB" id="A0A2G5SFQ8"/>
<protein>
    <submittedName>
        <fullName evidence="2">Uncharacterized protein</fullName>
    </submittedName>
</protein>
<accession>A0A2G5SFQ8</accession>
<proteinExistence type="predicted"/>
<dbReference type="OrthoDB" id="5905351at2759"/>